<feature type="transmembrane region" description="Helical" evidence="2">
    <location>
        <begin position="160"/>
        <end position="189"/>
    </location>
</feature>
<protein>
    <submittedName>
        <fullName evidence="3">Uncharacterized protein</fullName>
    </submittedName>
</protein>
<dbReference type="AlphaFoldDB" id="A0A8D8TV82"/>
<evidence type="ECO:0000256" key="2">
    <source>
        <dbReference type="SAM" id="Phobius"/>
    </source>
</evidence>
<dbReference type="EMBL" id="HBUF01323365">
    <property type="protein sequence ID" value="CAG6695425.1"/>
    <property type="molecule type" value="Transcribed_RNA"/>
</dbReference>
<keyword evidence="2" id="KW-0472">Membrane</keyword>
<proteinExistence type="predicted"/>
<accession>A0A8D8TV82</accession>
<evidence type="ECO:0000313" key="3">
    <source>
        <dbReference type="EMBL" id="CAG6695425.1"/>
    </source>
</evidence>
<reference evidence="3" key="1">
    <citation type="submission" date="2021-05" db="EMBL/GenBank/DDBJ databases">
        <authorList>
            <person name="Alioto T."/>
            <person name="Alioto T."/>
            <person name="Gomez Garrido J."/>
        </authorList>
    </citation>
    <scope>NUCLEOTIDE SEQUENCE</scope>
</reference>
<name>A0A8D8TV82_9HEMI</name>
<dbReference type="PRINTS" id="PR01217">
    <property type="entry name" value="PRICHEXTENSN"/>
</dbReference>
<evidence type="ECO:0000256" key="1">
    <source>
        <dbReference type="SAM" id="MobiDB-lite"/>
    </source>
</evidence>
<keyword evidence="2" id="KW-0812">Transmembrane</keyword>
<keyword evidence="2" id="KW-1133">Transmembrane helix</keyword>
<organism evidence="3">
    <name type="scientific">Cacopsylla melanoneura</name>
    <dbReference type="NCBI Taxonomy" id="428564"/>
    <lineage>
        <taxon>Eukaryota</taxon>
        <taxon>Metazoa</taxon>
        <taxon>Ecdysozoa</taxon>
        <taxon>Arthropoda</taxon>
        <taxon>Hexapoda</taxon>
        <taxon>Insecta</taxon>
        <taxon>Pterygota</taxon>
        <taxon>Neoptera</taxon>
        <taxon>Paraneoptera</taxon>
        <taxon>Hemiptera</taxon>
        <taxon>Sternorrhyncha</taxon>
        <taxon>Psylloidea</taxon>
        <taxon>Psyllidae</taxon>
        <taxon>Psyllinae</taxon>
        <taxon>Cacopsylla</taxon>
    </lineage>
</organism>
<sequence>MVWVCHQCHYCHDSSTMFDFCKTISIHLVPKYLHTMFIKNIQYPEHDSIDDDVIPLVCLDQLVRSIVSLFCSSSSSSSFFFFSLPPFFFFFFFFPPPPPPPPSPPPPPPPFPPPPPPPSPPPPPPPLSPPPPPPLLPPPPPPPLPPPPPPPFSPPPPPPLFFFFFLYVVCTTDVHLDWTIGIFGFMVLVRIFCHQCQVHFGLCWATLS</sequence>
<feature type="region of interest" description="Disordered" evidence="1">
    <location>
        <begin position="117"/>
        <end position="149"/>
    </location>
</feature>
<feature type="transmembrane region" description="Helical" evidence="2">
    <location>
        <begin position="78"/>
        <end position="95"/>
    </location>
</feature>